<keyword evidence="7" id="KW-0676">Redox-active center</keyword>
<comment type="cofactor">
    <cofactor evidence="1">
        <name>FAD</name>
        <dbReference type="ChEBI" id="CHEBI:57692"/>
    </cofactor>
</comment>
<dbReference type="PROSITE" id="PS00076">
    <property type="entry name" value="PYRIDINE_REDOX_1"/>
    <property type="match status" value="1"/>
</dbReference>
<dbReference type="GO" id="GO:0005739">
    <property type="term" value="C:mitochondrion"/>
    <property type="evidence" value="ECO:0007669"/>
    <property type="project" value="TreeGrafter"/>
</dbReference>
<feature type="domain" description="FAD/NAD(P)-binding" evidence="8">
    <location>
        <begin position="35"/>
        <end position="97"/>
    </location>
</feature>
<dbReference type="InterPro" id="IPR046952">
    <property type="entry name" value="GSHR/TRXR-like"/>
</dbReference>
<protein>
    <recommendedName>
        <fullName evidence="8">FAD/NAD(P)-binding domain-containing protein</fullName>
    </recommendedName>
</protein>
<organism evidence="9 10">
    <name type="scientific">Labrus bergylta</name>
    <name type="common">ballan wrasse</name>
    <dbReference type="NCBI Taxonomy" id="56723"/>
    <lineage>
        <taxon>Eukaryota</taxon>
        <taxon>Metazoa</taxon>
        <taxon>Chordata</taxon>
        <taxon>Craniata</taxon>
        <taxon>Vertebrata</taxon>
        <taxon>Euteleostomi</taxon>
        <taxon>Actinopterygii</taxon>
        <taxon>Neopterygii</taxon>
        <taxon>Teleostei</taxon>
        <taxon>Neoteleostei</taxon>
        <taxon>Acanthomorphata</taxon>
        <taxon>Eupercaria</taxon>
        <taxon>Labriformes</taxon>
        <taxon>Labridae</taxon>
        <taxon>Labrus</taxon>
    </lineage>
</organism>
<evidence type="ECO:0000256" key="3">
    <source>
        <dbReference type="ARBA" id="ARBA00022630"/>
    </source>
</evidence>
<evidence type="ECO:0000256" key="2">
    <source>
        <dbReference type="ARBA" id="ARBA00007532"/>
    </source>
</evidence>
<evidence type="ECO:0000256" key="5">
    <source>
        <dbReference type="ARBA" id="ARBA00023002"/>
    </source>
</evidence>
<dbReference type="Gene3D" id="3.50.50.60">
    <property type="entry name" value="FAD/NAD(P)-binding domain"/>
    <property type="match status" value="1"/>
</dbReference>
<proteinExistence type="inferred from homology"/>
<dbReference type="Pfam" id="PF07992">
    <property type="entry name" value="Pyr_redox_2"/>
    <property type="match status" value="1"/>
</dbReference>
<dbReference type="GO" id="GO:0006749">
    <property type="term" value="P:glutathione metabolic process"/>
    <property type="evidence" value="ECO:0007669"/>
    <property type="project" value="TreeGrafter"/>
</dbReference>
<reference evidence="9" key="1">
    <citation type="submission" date="2025-08" db="UniProtKB">
        <authorList>
            <consortium name="Ensembl"/>
        </authorList>
    </citation>
    <scope>IDENTIFICATION</scope>
</reference>
<dbReference type="GeneTree" id="ENSGT00940000158832"/>
<dbReference type="GO" id="GO:0045454">
    <property type="term" value="P:cell redox homeostasis"/>
    <property type="evidence" value="ECO:0007669"/>
    <property type="project" value="InterPro"/>
</dbReference>
<name>A0A3Q3GYV5_9LABR</name>
<dbReference type="InterPro" id="IPR023753">
    <property type="entry name" value="FAD/NAD-binding_dom"/>
</dbReference>
<evidence type="ECO:0000256" key="1">
    <source>
        <dbReference type="ARBA" id="ARBA00001974"/>
    </source>
</evidence>
<dbReference type="PANTHER" id="PTHR42737">
    <property type="entry name" value="GLUTATHIONE REDUCTASE"/>
    <property type="match status" value="1"/>
</dbReference>
<dbReference type="GO" id="GO:0034599">
    <property type="term" value="P:cellular response to oxidative stress"/>
    <property type="evidence" value="ECO:0007669"/>
    <property type="project" value="TreeGrafter"/>
</dbReference>
<dbReference type="SUPFAM" id="SSF51905">
    <property type="entry name" value="FAD/NAD(P)-binding domain"/>
    <property type="match status" value="1"/>
</dbReference>
<comment type="similarity">
    <text evidence="2">Belongs to the class-I pyridine nucleotide-disulfide oxidoreductase family.</text>
</comment>
<evidence type="ECO:0000256" key="6">
    <source>
        <dbReference type="ARBA" id="ARBA00023157"/>
    </source>
</evidence>
<dbReference type="InterPro" id="IPR036188">
    <property type="entry name" value="FAD/NAD-bd_sf"/>
</dbReference>
<keyword evidence="6" id="KW-1015">Disulfide bond</keyword>
<dbReference type="GO" id="GO:0004362">
    <property type="term" value="F:glutathione-disulfide reductase (NADPH) activity"/>
    <property type="evidence" value="ECO:0007669"/>
    <property type="project" value="TreeGrafter"/>
</dbReference>
<dbReference type="InterPro" id="IPR012999">
    <property type="entry name" value="Pyr_OxRdtase_I_AS"/>
</dbReference>
<dbReference type="AlphaFoldDB" id="A0A3Q3GYV5"/>
<dbReference type="PANTHER" id="PTHR42737:SF7">
    <property type="entry name" value="THIOREDOXIN-DISULFIDE REDUCTASE"/>
    <property type="match status" value="1"/>
</dbReference>
<keyword evidence="5" id="KW-0560">Oxidoreductase</keyword>
<evidence type="ECO:0000313" key="9">
    <source>
        <dbReference type="Ensembl" id="ENSLBEP00000036664.1"/>
    </source>
</evidence>
<accession>A0A3Q3GYV5</accession>
<keyword evidence="3" id="KW-0285">Flavoprotein</keyword>
<evidence type="ECO:0000256" key="7">
    <source>
        <dbReference type="ARBA" id="ARBA00023284"/>
    </source>
</evidence>
<dbReference type="InParanoid" id="A0A3Q3GYV5"/>
<reference evidence="9" key="2">
    <citation type="submission" date="2025-09" db="UniProtKB">
        <authorList>
            <consortium name="Ensembl"/>
        </authorList>
    </citation>
    <scope>IDENTIFICATION</scope>
</reference>
<evidence type="ECO:0000313" key="10">
    <source>
        <dbReference type="Proteomes" id="UP000261660"/>
    </source>
</evidence>
<keyword evidence="4" id="KW-0274">FAD</keyword>
<evidence type="ECO:0000256" key="4">
    <source>
        <dbReference type="ARBA" id="ARBA00022827"/>
    </source>
</evidence>
<dbReference type="Ensembl" id="ENSLBET00000038195.1">
    <property type="protein sequence ID" value="ENSLBEP00000036664.1"/>
    <property type="gene ID" value="ENSLBEG00000027423.1"/>
</dbReference>
<dbReference type="PRINTS" id="PR00411">
    <property type="entry name" value="PNDRDTASEI"/>
</dbReference>
<dbReference type="Proteomes" id="UP000261660">
    <property type="component" value="Unplaced"/>
</dbReference>
<keyword evidence="10" id="KW-1185">Reference proteome</keyword>
<dbReference type="GO" id="GO:0050660">
    <property type="term" value="F:flavin adenine dinucleotide binding"/>
    <property type="evidence" value="ECO:0007669"/>
    <property type="project" value="InterPro"/>
</dbReference>
<dbReference type="GO" id="GO:0005829">
    <property type="term" value="C:cytosol"/>
    <property type="evidence" value="ECO:0007669"/>
    <property type="project" value="TreeGrafter"/>
</dbReference>
<evidence type="ECO:0000259" key="8">
    <source>
        <dbReference type="Pfam" id="PF07992"/>
    </source>
</evidence>
<sequence>MQEKEPQGRTQTKAASLEDCSLCTQGGRTKHRYDFDLVVVGGGSGGLACSKEAAQLGLKVAVLDYVEPSAKWGLGGTCVNVGCIPKKLMHQAALLGTAVKDAKKYGWQISGPVCHDWWVNQKLSLQYIISFSEKYS</sequence>
<dbReference type="STRING" id="56723.ENSLBEP00000036664"/>